<keyword evidence="2" id="KW-1133">Transmembrane helix</keyword>
<evidence type="ECO:0000256" key="1">
    <source>
        <dbReference type="SAM" id="Coils"/>
    </source>
</evidence>
<gene>
    <name evidence="3" type="ORF">AMON00008_LOCUS29072</name>
</gene>
<accession>A0A7S4R1W3</accession>
<evidence type="ECO:0000256" key="2">
    <source>
        <dbReference type="SAM" id="Phobius"/>
    </source>
</evidence>
<reference evidence="3" key="1">
    <citation type="submission" date="2021-01" db="EMBL/GenBank/DDBJ databases">
        <authorList>
            <person name="Corre E."/>
            <person name="Pelletier E."/>
            <person name="Niang G."/>
            <person name="Scheremetjew M."/>
            <person name="Finn R."/>
            <person name="Kale V."/>
            <person name="Holt S."/>
            <person name="Cochrane G."/>
            <person name="Meng A."/>
            <person name="Brown T."/>
            <person name="Cohen L."/>
        </authorList>
    </citation>
    <scope>NUCLEOTIDE SEQUENCE</scope>
    <source>
        <strain evidence="3">CCMP3105</strain>
    </source>
</reference>
<sequence>MDWQKLLLAAGGAAGLAAVLYYLLRDDPEGEKALLEDRLAEAASETKRRSGELSKGEVLEILQEISGMQQVMKENMRKLTKEMAEKELSFDELYERTEKAQPTDPLEKRGLTGEDLDRVLQSSSSDPEVMTAVSKIMGSPEPSGGEVVLTARAKEVSVQMIVDIHTFMLEELQQFVREFADIQDKSKYDMKTVGILSQAVLDSKVAKKYNLVSEDMEGAVMSNKGSLVQDMKFMQTHMEIQQVMSGFLGAAM</sequence>
<keyword evidence="1" id="KW-0175">Coiled coil</keyword>
<name>A0A7S4R1W3_9DINO</name>
<proteinExistence type="predicted"/>
<dbReference type="AlphaFoldDB" id="A0A7S4R1W3"/>
<keyword evidence="2" id="KW-0472">Membrane</keyword>
<organism evidence="3">
    <name type="scientific">Alexandrium monilatum</name>
    <dbReference type="NCBI Taxonomy" id="311494"/>
    <lineage>
        <taxon>Eukaryota</taxon>
        <taxon>Sar</taxon>
        <taxon>Alveolata</taxon>
        <taxon>Dinophyceae</taxon>
        <taxon>Gonyaulacales</taxon>
        <taxon>Pyrocystaceae</taxon>
        <taxon>Alexandrium</taxon>
    </lineage>
</organism>
<evidence type="ECO:0000313" key="3">
    <source>
        <dbReference type="EMBL" id="CAE4601111.1"/>
    </source>
</evidence>
<feature type="coiled-coil region" evidence="1">
    <location>
        <begin position="69"/>
        <end position="96"/>
    </location>
</feature>
<protein>
    <submittedName>
        <fullName evidence="3">Uncharacterized protein</fullName>
    </submittedName>
</protein>
<keyword evidence="2" id="KW-0812">Transmembrane</keyword>
<dbReference type="EMBL" id="HBNR01041850">
    <property type="protein sequence ID" value="CAE4601111.1"/>
    <property type="molecule type" value="Transcribed_RNA"/>
</dbReference>
<feature type="transmembrane region" description="Helical" evidence="2">
    <location>
        <begin position="6"/>
        <end position="24"/>
    </location>
</feature>